<feature type="region of interest" description="Disordered" evidence="1">
    <location>
        <begin position="58"/>
        <end position="84"/>
    </location>
</feature>
<accession>A0A8B3CK72</accession>
<proteinExistence type="predicted"/>
<sequence length="84" mass="9971">MSQAPFFPEIISRRISYFYNVFFRNNTETPFLSEINPQERMYFRPSAQYEPFVKYGSTSNLPKKQRSGKFGSFQESSDRNIHIS</sequence>
<dbReference type="AlphaFoldDB" id="A0A8B3CK72"/>
<evidence type="ECO:0000313" key="3">
    <source>
        <dbReference type="Proteomes" id="UP000266669"/>
    </source>
</evidence>
<name>A0A8B3CK72_9LEPT</name>
<evidence type="ECO:0000256" key="1">
    <source>
        <dbReference type="SAM" id="MobiDB-lite"/>
    </source>
</evidence>
<comment type="caution">
    <text evidence="2">The sequence shown here is derived from an EMBL/GenBank/DDBJ whole genome shotgun (WGS) entry which is preliminary data.</text>
</comment>
<protein>
    <submittedName>
        <fullName evidence="2">Uncharacterized protein</fullName>
    </submittedName>
</protein>
<evidence type="ECO:0000313" key="2">
    <source>
        <dbReference type="EMBL" id="RHX83828.1"/>
    </source>
</evidence>
<organism evidence="2 3">
    <name type="scientific">Leptospira stimsonii</name>
    <dbReference type="NCBI Taxonomy" id="2202203"/>
    <lineage>
        <taxon>Bacteria</taxon>
        <taxon>Pseudomonadati</taxon>
        <taxon>Spirochaetota</taxon>
        <taxon>Spirochaetia</taxon>
        <taxon>Leptospirales</taxon>
        <taxon>Leptospiraceae</taxon>
        <taxon>Leptospira</taxon>
    </lineage>
</organism>
<reference evidence="3" key="1">
    <citation type="submission" date="2018-05" db="EMBL/GenBank/DDBJ databases">
        <title>Leptospira yasudae sp. nov. and Leptospira stimsonii sp. nov., two pathogenic species of the genus Leptospira isolated from environmental sources.</title>
        <authorList>
            <person name="Casanovas-Massana A."/>
            <person name="Hamond C."/>
            <person name="Santos L.A."/>
            <person name="Hacker K.P."/>
            <person name="Balassiano I."/>
            <person name="Medeiros M.A."/>
            <person name="Reis M.G."/>
            <person name="Ko A.I."/>
            <person name="Wunder E.A."/>
        </authorList>
    </citation>
    <scope>NUCLEOTIDE SEQUENCE [LARGE SCALE GENOMIC DNA]</scope>
    <source>
        <strain evidence="3">AMB6-RJ</strain>
    </source>
</reference>
<dbReference type="Proteomes" id="UP000266669">
    <property type="component" value="Unassembled WGS sequence"/>
</dbReference>
<dbReference type="EMBL" id="QHCS01000007">
    <property type="protein sequence ID" value="RHX83828.1"/>
    <property type="molecule type" value="Genomic_DNA"/>
</dbReference>
<gene>
    <name evidence="2" type="ORF">DLM78_20295</name>
</gene>